<protein>
    <submittedName>
        <fullName evidence="1">Uncharacterized protein</fullName>
    </submittedName>
</protein>
<reference evidence="1 2" key="1">
    <citation type="submission" date="2019-11" db="EMBL/GenBank/DDBJ databases">
        <title>Whole genome sequence of Oryza granulata.</title>
        <authorList>
            <person name="Li W."/>
        </authorList>
    </citation>
    <scope>NUCLEOTIDE SEQUENCE [LARGE SCALE GENOMIC DNA]</scope>
    <source>
        <strain evidence="2">cv. Menghai</strain>
        <tissue evidence="1">Leaf</tissue>
    </source>
</reference>
<dbReference type="EMBL" id="SPHZ02000004">
    <property type="protein sequence ID" value="KAF0921402.1"/>
    <property type="molecule type" value="Genomic_DNA"/>
</dbReference>
<gene>
    <name evidence="1" type="ORF">E2562_006971</name>
</gene>
<keyword evidence="2" id="KW-1185">Reference proteome</keyword>
<dbReference type="OrthoDB" id="10261210at2759"/>
<proteinExistence type="predicted"/>
<comment type="caution">
    <text evidence="1">The sequence shown here is derived from an EMBL/GenBank/DDBJ whole genome shotgun (WGS) entry which is preliminary data.</text>
</comment>
<accession>A0A6G1EAE5</accession>
<dbReference type="AlphaFoldDB" id="A0A6G1EAE5"/>
<dbReference type="Proteomes" id="UP000479710">
    <property type="component" value="Unassembled WGS sequence"/>
</dbReference>
<name>A0A6G1EAE5_9ORYZ</name>
<organism evidence="1 2">
    <name type="scientific">Oryza meyeriana var. granulata</name>
    <dbReference type="NCBI Taxonomy" id="110450"/>
    <lineage>
        <taxon>Eukaryota</taxon>
        <taxon>Viridiplantae</taxon>
        <taxon>Streptophyta</taxon>
        <taxon>Embryophyta</taxon>
        <taxon>Tracheophyta</taxon>
        <taxon>Spermatophyta</taxon>
        <taxon>Magnoliopsida</taxon>
        <taxon>Liliopsida</taxon>
        <taxon>Poales</taxon>
        <taxon>Poaceae</taxon>
        <taxon>BOP clade</taxon>
        <taxon>Oryzoideae</taxon>
        <taxon>Oryzeae</taxon>
        <taxon>Oryzinae</taxon>
        <taxon>Oryza</taxon>
        <taxon>Oryza meyeriana</taxon>
    </lineage>
</organism>
<evidence type="ECO:0000313" key="1">
    <source>
        <dbReference type="EMBL" id="KAF0921402.1"/>
    </source>
</evidence>
<evidence type="ECO:0000313" key="2">
    <source>
        <dbReference type="Proteomes" id="UP000479710"/>
    </source>
</evidence>
<sequence>MCLLPCLCRIERRHRRIGRAALPPSSSERGVNRLFKKVDSFVVPQFHYDPIKKVFYEYMFIENDLGGQGRKNLRAAIRICEPPVLSSRFVHQIWVPLLSRT</sequence>